<dbReference type="GO" id="GO:0003824">
    <property type="term" value="F:catalytic activity"/>
    <property type="evidence" value="ECO:0007669"/>
    <property type="project" value="InterPro"/>
</dbReference>
<dbReference type="PROSITE" id="PS51918">
    <property type="entry name" value="RADICAL_SAM"/>
    <property type="match status" value="1"/>
</dbReference>
<proteinExistence type="predicted"/>
<organism evidence="8 9">
    <name type="scientific">Ruminococcus albus 8</name>
    <dbReference type="NCBI Taxonomy" id="246199"/>
    <lineage>
        <taxon>Bacteria</taxon>
        <taxon>Bacillati</taxon>
        <taxon>Bacillota</taxon>
        <taxon>Clostridia</taxon>
        <taxon>Eubacteriales</taxon>
        <taxon>Oscillospiraceae</taxon>
        <taxon>Ruminococcus</taxon>
    </lineage>
</organism>
<evidence type="ECO:0000256" key="2">
    <source>
        <dbReference type="ARBA" id="ARBA00022691"/>
    </source>
</evidence>
<dbReference type="InterPro" id="IPR034466">
    <property type="entry name" value="Methyltransferase_Class_B"/>
</dbReference>
<gene>
    <name evidence="8" type="ORF">CUS_4340</name>
</gene>
<dbReference type="SMART" id="SM00729">
    <property type="entry name" value="Elp3"/>
    <property type="match status" value="1"/>
</dbReference>
<dbReference type="InterPro" id="IPR051198">
    <property type="entry name" value="BchE-like"/>
</dbReference>
<dbReference type="InterPro" id="IPR007197">
    <property type="entry name" value="rSAM"/>
</dbReference>
<evidence type="ECO:0000259" key="7">
    <source>
        <dbReference type="PROSITE" id="PS51918"/>
    </source>
</evidence>
<dbReference type="GO" id="GO:0031419">
    <property type="term" value="F:cobalamin binding"/>
    <property type="evidence" value="ECO:0007669"/>
    <property type="project" value="InterPro"/>
</dbReference>
<keyword evidence="2" id="KW-0949">S-adenosyl-L-methionine</keyword>
<feature type="domain" description="Radical SAM core" evidence="7">
    <location>
        <begin position="220"/>
        <end position="448"/>
    </location>
</feature>
<dbReference type="CDD" id="cd02068">
    <property type="entry name" value="radical_SAM_B12_BD"/>
    <property type="match status" value="1"/>
</dbReference>
<protein>
    <submittedName>
        <fullName evidence="8">Radical SAM domain protein</fullName>
    </submittedName>
</protein>
<accession>E9SCL3</accession>
<dbReference type="SFLD" id="SFLDS00029">
    <property type="entry name" value="Radical_SAM"/>
    <property type="match status" value="1"/>
</dbReference>
<feature type="domain" description="B12-binding" evidence="6">
    <location>
        <begin position="3"/>
        <end position="162"/>
    </location>
</feature>
<dbReference type="STRING" id="246199.CUS_4340"/>
<dbReference type="Pfam" id="PF02310">
    <property type="entry name" value="B12-binding"/>
    <property type="match status" value="1"/>
</dbReference>
<dbReference type="SUPFAM" id="SSF102114">
    <property type="entry name" value="Radical SAM enzymes"/>
    <property type="match status" value="1"/>
</dbReference>
<dbReference type="Proteomes" id="UP000004259">
    <property type="component" value="Unassembled WGS sequence"/>
</dbReference>
<dbReference type="SFLD" id="SFLDG01123">
    <property type="entry name" value="methyltransferase_(Class_B)"/>
    <property type="match status" value="1"/>
</dbReference>
<dbReference type="Gene3D" id="3.80.30.20">
    <property type="entry name" value="tm_1862 like domain"/>
    <property type="match status" value="1"/>
</dbReference>
<evidence type="ECO:0000259" key="6">
    <source>
        <dbReference type="PROSITE" id="PS51332"/>
    </source>
</evidence>
<dbReference type="InterPro" id="IPR036724">
    <property type="entry name" value="Cobalamin-bd_sf"/>
</dbReference>
<dbReference type="GO" id="GO:0046872">
    <property type="term" value="F:metal ion binding"/>
    <property type="evidence" value="ECO:0007669"/>
    <property type="project" value="UniProtKB-KW"/>
</dbReference>
<comment type="caution">
    <text evidence="8">The sequence shown here is derived from an EMBL/GenBank/DDBJ whole genome shotgun (WGS) entry which is preliminary data.</text>
</comment>
<evidence type="ECO:0000313" key="9">
    <source>
        <dbReference type="Proteomes" id="UP000004259"/>
    </source>
</evidence>
<dbReference type="InterPro" id="IPR023404">
    <property type="entry name" value="rSAM_horseshoe"/>
</dbReference>
<dbReference type="AlphaFoldDB" id="E9SCL3"/>
<dbReference type="InterPro" id="IPR058240">
    <property type="entry name" value="rSAM_sf"/>
</dbReference>
<evidence type="ECO:0000313" key="8">
    <source>
        <dbReference type="EMBL" id="EGC02982.1"/>
    </source>
</evidence>
<dbReference type="RefSeq" id="WP_002849826.1">
    <property type="nucleotide sequence ID" value="NZ_ADKM02000082.1"/>
</dbReference>
<evidence type="ECO:0000256" key="1">
    <source>
        <dbReference type="ARBA" id="ARBA00001966"/>
    </source>
</evidence>
<dbReference type="SUPFAM" id="SSF52242">
    <property type="entry name" value="Cobalamin (vitamin B12)-binding domain"/>
    <property type="match status" value="1"/>
</dbReference>
<dbReference type="GO" id="GO:0051539">
    <property type="term" value="F:4 iron, 4 sulfur cluster binding"/>
    <property type="evidence" value="ECO:0007669"/>
    <property type="project" value="UniProtKB-KW"/>
</dbReference>
<dbReference type="eggNOG" id="COG1032">
    <property type="taxonomic scope" value="Bacteria"/>
</dbReference>
<evidence type="ECO:0000256" key="4">
    <source>
        <dbReference type="ARBA" id="ARBA00023004"/>
    </source>
</evidence>
<reference evidence="8 9" key="1">
    <citation type="submission" date="2011-02" db="EMBL/GenBank/DDBJ databases">
        <authorList>
            <person name="Nelson K.E."/>
            <person name="Sutton G."/>
            <person name="Torralba M."/>
            <person name="Durkin S."/>
            <person name="Harkins D."/>
            <person name="Montgomery R."/>
            <person name="Ziemer C."/>
            <person name="Klaassens E."/>
            <person name="Ocuiv P."/>
            <person name="Morrison M."/>
        </authorList>
    </citation>
    <scope>NUCLEOTIDE SEQUENCE [LARGE SCALE GENOMIC DNA]</scope>
    <source>
        <strain evidence="8 9">8</strain>
    </source>
</reference>
<evidence type="ECO:0000256" key="5">
    <source>
        <dbReference type="ARBA" id="ARBA00023014"/>
    </source>
</evidence>
<dbReference type="Gene3D" id="3.40.50.280">
    <property type="entry name" value="Cobalamin-binding domain"/>
    <property type="match status" value="1"/>
</dbReference>
<dbReference type="CDD" id="cd01335">
    <property type="entry name" value="Radical_SAM"/>
    <property type="match status" value="1"/>
</dbReference>
<keyword evidence="4" id="KW-0408">Iron</keyword>
<dbReference type="InterPro" id="IPR006158">
    <property type="entry name" value="Cobalamin-bd"/>
</dbReference>
<dbReference type="PANTHER" id="PTHR43409">
    <property type="entry name" value="ANAEROBIC MAGNESIUM-PROTOPORPHYRIN IX MONOMETHYL ESTER CYCLASE-RELATED"/>
    <property type="match status" value="1"/>
</dbReference>
<sequence>MLEGRLLLINPWQTYEKKLESEYQSYIPYGLACIAAIGESESFNTRIVDCLEDETTTEIGDKVRYGKTPAEVEKIIKEFKPDIVGISATFSMFEKDATEVANMVKKIDSSIIVILGGVTATLPEIYISLLHNNDVYDIMSRGEGEYTFIDLLRNYNKKEKKIDNLSSIKGIAYKENGDIIVTDDRPFIEDLDTLPFPALHLLNLDKVFNNKYYSRWRNNPSNKRTIPIFTSRGCPFNCCFCSVHSQVGYRHRTYSIEYVISLMKKCIFDYGINHFHFEDDNLTLDIERAKRLFKEIAKLNITWDTPNGVRADRIDDEMVQLMIESGLTSLSIAAESGNEQVRMKIIHKNLKTESIINAVRICDKYDLPCIVFFVLGFPGETMENIEDTVRFAKEITNKYNTINMIFIANPLPGTELSKISAENGYFEKEMTNSDYFVAIRANQSSMIKTPEFDKKKIFLLLKQELDSPEYSVHNIAQPMFWANTLIANQRAKRVFPRMSNKKVNWEWIGE</sequence>
<dbReference type="EMBL" id="ADKM02000082">
    <property type="protein sequence ID" value="EGC02982.1"/>
    <property type="molecule type" value="Genomic_DNA"/>
</dbReference>
<name>E9SCL3_RUMAL</name>
<keyword evidence="5" id="KW-0411">Iron-sulfur</keyword>
<evidence type="ECO:0000256" key="3">
    <source>
        <dbReference type="ARBA" id="ARBA00022723"/>
    </source>
</evidence>
<comment type="cofactor">
    <cofactor evidence="1">
        <name>[4Fe-4S] cluster</name>
        <dbReference type="ChEBI" id="CHEBI:49883"/>
    </cofactor>
</comment>
<keyword evidence="3" id="KW-0479">Metal-binding</keyword>
<dbReference type="Pfam" id="PF04055">
    <property type="entry name" value="Radical_SAM"/>
    <property type="match status" value="1"/>
</dbReference>
<dbReference type="SFLD" id="SFLDG01082">
    <property type="entry name" value="B12-binding_domain_containing"/>
    <property type="match status" value="1"/>
</dbReference>
<dbReference type="InterPro" id="IPR006638">
    <property type="entry name" value="Elp3/MiaA/NifB-like_rSAM"/>
</dbReference>
<dbReference type="PROSITE" id="PS51332">
    <property type="entry name" value="B12_BINDING"/>
    <property type="match status" value="1"/>
</dbReference>
<keyword evidence="9" id="KW-1185">Reference proteome</keyword>